<keyword evidence="2" id="KW-1185">Reference proteome</keyword>
<comment type="caution">
    <text evidence="1">The sequence shown here is derived from an EMBL/GenBank/DDBJ whole genome shotgun (WGS) entry which is preliminary data.</text>
</comment>
<dbReference type="Proteomes" id="UP001334248">
    <property type="component" value="Unassembled WGS sequence"/>
</dbReference>
<dbReference type="GeneID" id="90004769"/>
<gene>
    <name evidence="1" type="ORF">PMZ80_011320</name>
</gene>
<reference evidence="1 2" key="1">
    <citation type="journal article" date="2023" name="Res Sq">
        <title>Genomic and morphological characterization of Knufia obscura isolated from the Mars 2020 spacecraft assembly facility.</title>
        <authorList>
            <person name="Chander A.M."/>
            <person name="Teixeira M.M."/>
            <person name="Singh N.K."/>
            <person name="Williams M.P."/>
            <person name="Parker C.W."/>
            <person name="Leo P."/>
            <person name="Stajich J.E."/>
            <person name="Torok T."/>
            <person name="Tighe S."/>
            <person name="Mason C.E."/>
            <person name="Venkateswaran K."/>
        </authorList>
    </citation>
    <scope>NUCLEOTIDE SEQUENCE [LARGE SCALE GENOMIC DNA]</scope>
    <source>
        <strain evidence="1 2">CCFEE 5817</strain>
    </source>
</reference>
<dbReference type="RefSeq" id="XP_064724529.1">
    <property type="nucleotide sequence ID" value="XM_064879699.1"/>
</dbReference>
<organism evidence="1 2">
    <name type="scientific">Knufia obscura</name>
    <dbReference type="NCBI Taxonomy" id="1635080"/>
    <lineage>
        <taxon>Eukaryota</taxon>
        <taxon>Fungi</taxon>
        <taxon>Dikarya</taxon>
        <taxon>Ascomycota</taxon>
        <taxon>Pezizomycotina</taxon>
        <taxon>Eurotiomycetes</taxon>
        <taxon>Chaetothyriomycetidae</taxon>
        <taxon>Chaetothyriales</taxon>
        <taxon>Trichomeriaceae</taxon>
        <taxon>Knufia</taxon>
    </lineage>
</organism>
<name>A0ABR0R8C6_9EURO</name>
<accession>A0ABR0R8C6</accession>
<feature type="non-terminal residue" evidence="1">
    <location>
        <position position="1"/>
    </location>
</feature>
<evidence type="ECO:0000313" key="1">
    <source>
        <dbReference type="EMBL" id="KAK5936439.1"/>
    </source>
</evidence>
<evidence type="ECO:0000313" key="2">
    <source>
        <dbReference type="Proteomes" id="UP001334248"/>
    </source>
</evidence>
<proteinExistence type="predicted"/>
<dbReference type="EMBL" id="JAVHJV010000050">
    <property type="protein sequence ID" value="KAK5936439.1"/>
    <property type="molecule type" value="Genomic_DNA"/>
</dbReference>
<sequence length="89" mass="9648">IKKVPNAQLADDETTGKDDFKFKESPEVCAVIVDKDSERGFAQISGGSNPTEIIQTGLGDTGQVMVKILADQSCMLYGRPTVLFVYPHS</sequence>
<protein>
    <submittedName>
        <fullName evidence="1">Uncharacterized protein</fullName>
    </submittedName>
</protein>